<evidence type="ECO:0000313" key="3">
    <source>
        <dbReference type="Proteomes" id="UP000053237"/>
    </source>
</evidence>
<evidence type="ECO:0000313" key="2">
    <source>
        <dbReference type="EMBL" id="CCI44644.1"/>
    </source>
</evidence>
<dbReference type="AlphaFoldDB" id="A0A024GDM6"/>
<dbReference type="OrthoDB" id="159655at2759"/>
<keyword evidence="3" id="KW-1185">Reference proteome</keyword>
<reference evidence="2 3" key="1">
    <citation type="submission" date="2012-05" db="EMBL/GenBank/DDBJ databases">
        <title>Recombination and specialization in a pathogen metapopulation.</title>
        <authorList>
            <person name="Gardiner A."/>
            <person name="Kemen E."/>
            <person name="Schultz-Larsen T."/>
            <person name="MacLean D."/>
            <person name="Van Oosterhout C."/>
            <person name="Jones J.D.G."/>
        </authorList>
    </citation>
    <scope>NUCLEOTIDE SEQUENCE [LARGE SCALE GENOMIC DNA]</scope>
    <source>
        <strain evidence="2 3">Ac Nc2</strain>
    </source>
</reference>
<dbReference type="Proteomes" id="UP000053237">
    <property type="component" value="Unassembled WGS sequence"/>
</dbReference>
<dbReference type="PANTHER" id="PTHR31827">
    <property type="entry name" value="EMB|CAB89363.1"/>
    <property type="match status" value="1"/>
</dbReference>
<dbReference type="InParanoid" id="A0A024GDM6"/>
<accession>A0A024GDM6</accession>
<dbReference type="STRING" id="65357.A0A024GDM6"/>
<dbReference type="PANTHER" id="PTHR31827:SF1">
    <property type="entry name" value="EMB|CAB89363.1"/>
    <property type="match status" value="1"/>
</dbReference>
<sequence>MASLRDMGRSIMYNESQSAFGLSNLDTTHDHGDDTIMISFGTNGSTFVVPRDHTLAKYLHQLLPSSSEHTTKDIPRIFDMRAPSITRRNRECKSPSTRKCHVQNCNKISVSRGLCRGHGGGRRCHFAGCAKGAQSRSDFCWAHGGGERCEAKGCMRSRKSKRFCVAHLDYEQAPQILPRNIFSHRIRYRTNI</sequence>
<dbReference type="InterPro" id="IPR056866">
    <property type="entry name" value="Znf_WRKY19"/>
</dbReference>
<name>A0A024GDM6_9STRA</name>
<evidence type="ECO:0000259" key="1">
    <source>
        <dbReference type="Pfam" id="PF24906"/>
    </source>
</evidence>
<proteinExistence type="predicted"/>
<feature type="domain" description="WRKY19-like zinc finger" evidence="1">
    <location>
        <begin position="121"/>
        <end position="145"/>
    </location>
</feature>
<dbReference type="Pfam" id="PF24906">
    <property type="entry name" value="Zf_WRKY19"/>
    <property type="match status" value="1"/>
</dbReference>
<organism evidence="2 3">
    <name type="scientific">Albugo candida</name>
    <dbReference type="NCBI Taxonomy" id="65357"/>
    <lineage>
        <taxon>Eukaryota</taxon>
        <taxon>Sar</taxon>
        <taxon>Stramenopiles</taxon>
        <taxon>Oomycota</taxon>
        <taxon>Peronosporomycetes</taxon>
        <taxon>Albuginales</taxon>
        <taxon>Albuginaceae</taxon>
        <taxon>Albugo</taxon>
    </lineage>
</organism>
<gene>
    <name evidence="2" type="ORF">BN9_054530</name>
</gene>
<protein>
    <recommendedName>
        <fullName evidence="1">WRKY19-like zinc finger domain-containing protein</fullName>
    </recommendedName>
</protein>
<comment type="caution">
    <text evidence="2">The sequence shown here is derived from an EMBL/GenBank/DDBJ whole genome shotgun (WGS) entry which is preliminary data.</text>
</comment>
<dbReference type="EMBL" id="CAIX01000075">
    <property type="protein sequence ID" value="CCI44644.1"/>
    <property type="molecule type" value="Genomic_DNA"/>
</dbReference>